<name>A0ABD1P7X4_9LAMI</name>
<dbReference type="EMBL" id="JBFOLK010000014">
    <property type="protein sequence ID" value="KAL2459972.1"/>
    <property type="molecule type" value="Genomic_DNA"/>
</dbReference>
<gene>
    <name evidence="2" type="ORF">Adt_43392</name>
    <name evidence="3" type="ORF">Adt_43395</name>
</gene>
<reference evidence="3" key="1">
    <citation type="submission" date="2024-07" db="EMBL/GenBank/DDBJ databases">
        <title>Two chromosome-level genome assemblies of Korean endemic species Abeliophyllum distichum and Forsythia ovata (Oleaceae).</title>
        <authorList>
            <person name="Mun J.H."/>
        </authorList>
    </citation>
    <scope>NUCLEOTIDE SEQUENCE</scope>
    <source>
        <strain evidence="3">KNKB198505000391</strain>
        <tissue evidence="3">Leaf</tissue>
    </source>
</reference>
<dbReference type="SUPFAM" id="SSF54695">
    <property type="entry name" value="POZ domain"/>
    <property type="match status" value="1"/>
</dbReference>
<evidence type="ECO:0000313" key="2">
    <source>
        <dbReference type="EMBL" id="KAL2459972.1"/>
    </source>
</evidence>
<comment type="caution">
    <text evidence="3">The sequence shown here is derived from an EMBL/GenBank/DDBJ whole genome shotgun (WGS) entry which is preliminary data.</text>
</comment>
<evidence type="ECO:0000313" key="3">
    <source>
        <dbReference type="EMBL" id="KAL2459975.1"/>
    </source>
</evidence>
<evidence type="ECO:0000313" key="4">
    <source>
        <dbReference type="Proteomes" id="UP001604336"/>
    </source>
</evidence>
<sequence length="123" mass="14199">MIFVMSIVDGMIFGVEESVAFESPIIRLKVEFLHSNTVAVPIHSYLLPRIIDYMRRHFNPNADGAPAAAGQDVSEILEAMDAEFMELLHMDFDRVILVSPSFFFFFYCNGRTRFERTRMGLRK</sequence>
<dbReference type="Gene3D" id="3.30.710.10">
    <property type="entry name" value="Potassium Channel Kv1.1, Chain A"/>
    <property type="match status" value="1"/>
</dbReference>
<dbReference type="InterPro" id="IPR011333">
    <property type="entry name" value="SKP1/BTB/POZ_sf"/>
</dbReference>
<dbReference type="EMBL" id="JBFOLK010000014">
    <property type="protein sequence ID" value="KAL2459975.1"/>
    <property type="molecule type" value="Genomic_DNA"/>
</dbReference>
<proteinExistence type="predicted"/>
<evidence type="ECO:0000256" key="1">
    <source>
        <dbReference type="ARBA" id="ARBA00004906"/>
    </source>
</evidence>
<comment type="pathway">
    <text evidence="1">Protein modification; protein ubiquitination.</text>
</comment>
<reference evidence="4" key="2">
    <citation type="submission" date="2024-07" db="EMBL/GenBank/DDBJ databases">
        <title>Two chromosome-level genome assemblies of Korean endemic species Abeliophyllum distichum and Forsythia ovata (Oleaceae).</title>
        <authorList>
            <person name="Jang H."/>
        </authorList>
    </citation>
    <scope>NUCLEOTIDE SEQUENCE [LARGE SCALE GENOMIC DNA]</scope>
</reference>
<organism evidence="3 4">
    <name type="scientific">Abeliophyllum distichum</name>
    <dbReference type="NCBI Taxonomy" id="126358"/>
    <lineage>
        <taxon>Eukaryota</taxon>
        <taxon>Viridiplantae</taxon>
        <taxon>Streptophyta</taxon>
        <taxon>Embryophyta</taxon>
        <taxon>Tracheophyta</taxon>
        <taxon>Spermatophyta</taxon>
        <taxon>Magnoliopsida</taxon>
        <taxon>eudicotyledons</taxon>
        <taxon>Gunneridae</taxon>
        <taxon>Pentapetalae</taxon>
        <taxon>asterids</taxon>
        <taxon>lamiids</taxon>
        <taxon>Lamiales</taxon>
        <taxon>Oleaceae</taxon>
        <taxon>Forsythieae</taxon>
        <taxon>Abeliophyllum</taxon>
    </lineage>
</organism>
<dbReference type="AlphaFoldDB" id="A0ABD1P7X4"/>
<accession>A0ABD1P7X4</accession>
<keyword evidence="4" id="KW-1185">Reference proteome</keyword>
<dbReference type="Proteomes" id="UP001604336">
    <property type="component" value="Unassembled WGS sequence"/>
</dbReference>
<protein>
    <submittedName>
        <fullName evidence="3">SKP1/BTB/POZ domain superfamily</fullName>
    </submittedName>
</protein>